<dbReference type="NCBIfam" id="TIGR02436">
    <property type="entry name" value="four helix bundle protein"/>
    <property type="match status" value="1"/>
</dbReference>
<organism evidence="1 2">
    <name type="scientific">Candidatus Roizmanbacteria bacterium RIFCSPHIGHO2_01_FULL_39_8</name>
    <dbReference type="NCBI Taxonomy" id="1802033"/>
    <lineage>
        <taxon>Bacteria</taxon>
        <taxon>Candidatus Roizmaniibacteriota</taxon>
    </lineage>
</organism>
<reference evidence="1 2" key="1">
    <citation type="journal article" date="2016" name="Nat. Commun.">
        <title>Thousands of microbial genomes shed light on interconnected biogeochemical processes in an aquifer system.</title>
        <authorList>
            <person name="Anantharaman K."/>
            <person name="Brown C.T."/>
            <person name="Hug L.A."/>
            <person name="Sharon I."/>
            <person name="Castelle C.J."/>
            <person name="Probst A.J."/>
            <person name="Thomas B.C."/>
            <person name="Singh A."/>
            <person name="Wilkins M.J."/>
            <person name="Karaoz U."/>
            <person name="Brodie E.L."/>
            <person name="Williams K.H."/>
            <person name="Hubbard S.S."/>
            <person name="Banfield J.F."/>
        </authorList>
    </citation>
    <scope>NUCLEOTIDE SEQUENCE [LARGE SCALE GENOMIC DNA]</scope>
</reference>
<dbReference type="Proteomes" id="UP000177026">
    <property type="component" value="Unassembled WGS sequence"/>
</dbReference>
<accession>A0A1F7GMB6</accession>
<gene>
    <name evidence="1" type="ORF">A2866_06245</name>
</gene>
<proteinExistence type="predicted"/>
<dbReference type="EMBL" id="MFZI01000041">
    <property type="protein sequence ID" value="OGK19985.1"/>
    <property type="molecule type" value="Genomic_DNA"/>
</dbReference>
<dbReference type="PANTHER" id="PTHR38471:SF2">
    <property type="entry name" value="FOUR HELIX BUNDLE PROTEIN"/>
    <property type="match status" value="1"/>
</dbReference>
<dbReference type="InterPro" id="IPR012657">
    <property type="entry name" value="23S_rRNA-intervening_sequence"/>
</dbReference>
<dbReference type="AlphaFoldDB" id="A0A1F7GMB6"/>
<dbReference type="Gene3D" id="1.20.1440.60">
    <property type="entry name" value="23S rRNA-intervening sequence"/>
    <property type="match status" value="1"/>
</dbReference>
<evidence type="ECO:0000313" key="2">
    <source>
        <dbReference type="Proteomes" id="UP000177026"/>
    </source>
</evidence>
<dbReference type="InterPro" id="IPR036583">
    <property type="entry name" value="23S_rRNA_IVS_sf"/>
</dbReference>
<dbReference type="PANTHER" id="PTHR38471">
    <property type="entry name" value="FOUR HELIX BUNDLE PROTEIN"/>
    <property type="match status" value="1"/>
</dbReference>
<sequence length="214" mass="25010">MSDQDKAIKELIERTRKELEEAKKPHATSRSWKSPQGYKFLFPWSNAVLLRILIRKLTETLPRSEYRSKAQVDDATRSVVANIEEGYKRSTTGEYIRFLGFSQGSLEEVKGDIERLMQDGFLKSVPESKLTDFGIDLKLWNLWARNPLNSSRILYFPLKFSKGIYRNLKDIKGDNLTYEVFMELINKTDWLLRRLVRSLEQKQDDLKLCLAGLK</sequence>
<dbReference type="SUPFAM" id="SSF158446">
    <property type="entry name" value="IVS-encoded protein-like"/>
    <property type="match status" value="1"/>
</dbReference>
<protein>
    <recommendedName>
        <fullName evidence="3">Four helix bundle protein</fullName>
    </recommendedName>
</protein>
<dbReference type="Pfam" id="PF05635">
    <property type="entry name" value="23S_rRNA_IVP"/>
    <property type="match status" value="1"/>
</dbReference>
<comment type="caution">
    <text evidence="1">The sequence shown here is derived from an EMBL/GenBank/DDBJ whole genome shotgun (WGS) entry which is preliminary data.</text>
</comment>
<evidence type="ECO:0000313" key="1">
    <source>
        <dbReference type="EMBL" id="OGK19985.1"/>
    </source>
</evidence>
<name>A0A1F7GMB6_9BACT</name>
<evidence type="ECO:0008006" key="3">
    <source>
        <dbReference type="Google" id="ProtNLM"/>
    </source>
</evidence>